<dbReference type="EMBL" id="LSRP01000106">
    <property type="protein sequence ID" value="OJF93666.1"/>
    <property type="molecule type" value="Genomic_DNA"/>
</dbReference>
<proteinExistence type="predicted"/>
<dbReference type="InterPro" id="IPR050700">
    <property type="entry name" value="YIM1/Zinc_Alcohol_DH_Fams"/>
</dbReference>
<dbReference type="GO" id="GO:0016491">
    <property type="term" value="F:oxidoreductase activity"/>
    <property type="evidence" value="ECO:0007669"/>
    <property type="project" value="InterPro"/>
</dbReference>
<dbReference type="AlphaFoldDB" id="A0A657LTF8"/>
<dbReference type="InterPro" id="IPR020843">
    <property type="entry name" value="ER"/>
</dbReference>
<accession>A0A657LTF8</accession>
<dbReference type="Gene3D" id="3.40.50.720">
    <property type="entry name" value="NAD(P)-binding Rossmann-like Domain"/>
    <property type="match status" value="1"/>
</dbReference>
<gene>
    <name evidence="2" type="ORF">AX760_21560</name>
</gene>
<dbReference type="Gene3D" id="3.90.180.10">
    <property type="entry name" value="Medium-chain alcohol dehydrogenases, catalytic domain"/>
    <property type="match status" value="1"/>
</dbReference>
<dbReference type="SMART" id="SM00829">
    <property type="entry name" value="PKS_ER"/>
    <property type="match status" value="1"/>
</dbReference>
<protein>
    <recommendedName>
        <fullName evidence="1">Enoyl reductase (ER) domain-containing protein</fullName>
    </recommendedName>
</protein>
<dbReference type="SUPFAM" id="SSF51735">
    <property type="entry name" value="NAD(P)-binding Rossmann-fold domains"/>
    <property type="match status" value="1"/>
</dbReference>
<evidence type="ECO:0000259" key="1">
    <source>
        <dbReference type="SMART" id="SM00829"/>
    </source>
</evidence>
<name>A0A657LTF8_9HYPH</name>
<dbReference type="PANTHER" id="PTHR11695:SF294">
    <property type="entry name" value="RETICULON-4-INTERACTING PROTEIN 1, MITOCHONDRIAL"/>
    <property type="match status" value="1"/>
</dbReference>
<dbReference type="Pfam" id="PF08240">
    <property type="entry name" value="ADH_N"/>
    <property type="match status" value="1"/>
</dbReference>
<reference evidence="2 3" key="1">
    <citation type="submission" date="2016-02" db="EMBL/GenBank/DDBJ databases">
        <title>Genome sequencing of a beta-galactosidase producing bacteria Rhizobium sp. 59.</title>
        <authorList>
            <person name="Wang D."/>
            <person name="Kot W."/>
            <person name="Qin Y."/>
            <person name="Hansen L."/>
            <person name="Naqvi K."/>
            <person name="Rensing C."/>
        </authorList>
    </citation>
    <scope>NUCLEOTIDE SEQUENCE [LARGE SCALE GENOMIC DNA]</scope>
    <source>
        <strain evidence="2 3">59</strain>
    </source>
</reference>
<sequence length="293" mass="30367">MAVEAAGLTAGDARIRGARAPGGMGPMIRLVFGLRGPRRPVLGREYAGRVVAVGAGMTQFRVGDAVFGITDGMHMGAHAEFVCVKATGLILPRPETLSVPEAAAFFFGGLTAADFLLDQCALQPGERVLVVGATGAVGSAAVQIAHHHGAHVTALASAENLDLARQLGADVAQDYRTAPPPGPFDVILDVPGVMPDALARLADCGRLGLITADLPSMLGAMLRPGRGEGRRLCANVIKETRQAMARLMALHEAAAYRPLIGSVFPLSEIALAHAQADSGHKRGNLVIEMAPKA</sequence>
<keyword evidence="3" id="KW-1185">Reference proteome</keyword>
<comment type="caution">
    <text evidence="2">The sequence shown here is derived from an EMBL/GenBank/DDBJ whole genome shotgun (WGS) entry which is preliminary data.</text>
</comment>
<evidence type="ECO:0000313" key="2">
    <source>
        <dbReference type="EMBL" id="OJF93666.1"/>
    </source>
</evidence>
<feature type="domain" description="Enoyl reductase (ER)" evidence="1">
    <location>
        <begin position="7"/>
        <end position="287"/>
    </location>
</feature>
<dbReference type="InterPro" id="IPR011032">
    <property type="entry name" value="GroES-like_sf"/>
</dbReference>
<evidence type="ECO:0000313" key="3">
    <source>
        <dbReference type="Proteomes" id="UP000182661"/>
    </source>
</evidence>
<dbReference type="InterPro" id="IPR036291">
    <property type="entry name" value="NAD(P)-bd_dom_sf"/>
</dbReference>
<dbReference type="InterPro" id="IPR013154">
    <property type="entry name" value="ADH-like_N"/>
</dbReference>
<dbReference type="Pfam" id="PF13602">
    <property type="entry name" value="ADH_zinc_N_2"/>
    <property type="match status" value="1"/>
</dbReference>
<dbReference type="CDD" id="cd08267">
    <property type="entry name" value="MDR1"/>
    <property type="match status" value="1"/>
</dbReference>
<dbReference type="Proteomes" id="UP000182661">
    <property type="component" value="Unassembled WGS sequence"/>
</dbReference>
<dbReference type="PANTHER" id="PTHR11695">
    <property type="entry name" value="ALCOHOL DEHYDROGENASE RELATED"/>
    <property type="match status" value="1"/>
</dbReference>
<dbReference type="SUPFAM" id="SSF50129">
    <property type="entry name" value="GroES-like"/>
    <property type="match status" value="1"/>
</dbReference>
<organism evidence="2 3">
    <name type="scientific">Pararhizobium antarcticum</name>
    <dbReference type="NCBI Taxonomy" id="1798805"/>
    <lineage>
        <taxon>Bacteria</taxon>
        <taxon>Pseudomonadati</taxon>
        <taxon>Pseudomonadota</taxon>
        <taxon>Alphaproteobacteria</taxon>
        <taxon>Hyphomicrobiales</taxon>
        <taxon>Rhizobiaceae</taxon>
        <taxon>Rhizobium/Agrobacterium group</taxon>
        <taxon>Pararhizobium</taxon>
    </lineage>
</organism>